<evidence type="ECO:0000256" key="6">
    <source>
        <dbReference type="ARBA" id="ARBA00023004"/>
    </source>
</evidence>
<feature type="binding site" evidence="9">
    <location>
        <position position="219"/>
    </location>
    <ligand>
        <name>(2E)-4-hydroxy-3-methylbut-2-enyl diphosphate</name>
        <dbReference type="ChEBI" id="CHEBI:128753"/>
    </ligand>
</feature>
<comment type="catalytic activity">
    <reaction evidence="9">
        <text>isopentenyl diphosphate + 2 oxidized [2Fe-2S]-[ferredoxin] + H2O = (2E)-4-hydroxy-3-methylbut-2-enyl diphosphate + 2 reduced [2Fe-2S]-[ferredoxin] + 2 H(+)</text>
        <dbReference type="Rhea" id="RHEA:24488"/>
        <dbReference type="Rhea" id="RHEA-COMP:10000"/>
        <dbReference type="Rhea" id="RHEA-COMP:10001"/>
        <dbReference type="ChEBI" id="CHEBI:15377"/>
        <dbReference type="ChEBI" id="CHEBI:15378"/>
        <dbReference type="ChEBI" id="CHEBI:33737"/>
        <dbReference type="ChEBI" id="CHEBI:33738"/>
        <dbReference type="ChEBI" id="CHEBI:128753"/>
        <dbReference type="ChEBI" id="CHEBI:128769"/>
        <dbReference type="EC" id="1.17.7.4"/>
    </reaction>
</comment>
<evidence type="ECO:0000256" key="10">
    <source>
        <dbReference type="SAM" id="Phobius"/>
    </source>
</evidence>
<feature type="binding site" evidence="9">
    <location>
        <position position="73"/>
    </location>
    <ligand>
        <name>(2E)-4-hydroxy-3-methylbut-2-enyl diphosphate</name>
        <dbReference type="ChEBI" id="CHEBI:128753"/>
    </ligand>
</feature>
<keyword evidence="9" id="KW-0414">Isoprene biosynthesis</keyword>
<dbReference type="GO" id="GO:0051745">
    <property type="term" value="F:4-hydroxy-3-methylbut-2-enyl diphosphate reductase activity"/>
    <property type="evidence" value="ECO:0007669"/>
    <property type="project" value="UniProtKB-UniRule"/>
</dbReference>
<keyword evidence="7 9" id="KW-0411">Iron-sulfur</keyword>
<evidence type="ECO:0000256" key="8">
    <source>
        <dbReference type="ARBA" id="ARBA00023136"/>
    </source>
</evidence>
<feature type="binding site" evidence="9">
    <location>
        <position position="73"/>
    </location>
    <ligand>
        <name>dimethylallyl diphosphate</name>
        <dbReference type="ChEBI" id="CHEBI:57623"/>
    </ligand>
</feature>
<feature type="transmembrane region" description="Helical" evidence="10">
    <location>
        <begin position="459"/>
        <end position="479"/>
    </location>
</feature>
<feature type="transmembrane region" description="Helical" evidence="10">
    <location>
        <begin position="390"/>
        <end position="408"/>
    </location>
</feature>
<feature type="binding site" evidence="9">
    <location>
        <position position="263"/>
    </location>
    <ligand>
        <name>(2E)-4-hydroxy-3-methylbut-2-enyl diphosphate</name>
        <dbReference type="ChEBI" id="CHEBI:128753"/>
    </ligand>
</feature>
<feature type="binding site" evidence="9">
    <location>
        <position position="123"/>
    </location>
    <ligand>
        <name>isopentenyl diphosphate</name>
        <dbReference type="ChEBI" id="CHEBI:128769"/>
    </ligand>
</feature>
<dbReference type="GO" id="GO:0051539">
    <property type="term" value="F:4 iron, 4 sulfur cluster binding"/>
    <property type="evidence" value="ECO:0007669"/>
    <property type="project" value="UniProtKB-UniRule"/>
</dbReference>
<feature type="transmembrane region" description="Helical" evidence="10">
    <location>
        <begin position="500"/>
        <end position="520"/>
    </location>
</feature>
<dbReference type="GO" id="GO:0019288">
    <property type="term" value="P:isopentenyl diphosphate biosynthetic process, methylerythritol 4-phosphate pathway"/>
    <property type="evidence" value="ECO:0007669"/>
    <property type="project" value="UniProtKB-UniRule"/>
</dbReference>
<dbReference type="EMBL" id="AP021874">
    <property type="protein sequence ID" value="BBO71281.1"/>
    <property type="molecule type" value="Genomic_DNA"/>
</dbReference>
<feature type="binding site" evidence="9">
    <location>
        <position position="219"/>
    </location>
    <ligand>
        <name>isopentenyl diphosphate</name>
        <dbReference type="ChEBI" id="CHEBI:128769"/>
    </ligand>
</feature>
<feature type="binding site" evidence="9">
    <location>
        <position position="123"/>
    </location>
    <ligand>
        <name>(2E)-4-hydroxy-3-methylbut-2-enyl diphosphate</name>
        <dbReference type="ChEBI" id="CHEBI:128753"/>
    </ligand>
</feature>
<dbReference type="NCBIfam" id="TIGR00216">
    <property type="entry name" value="ispH_lytB"/>
    <property type="match status" value="1"/>
</dbReference>
<keyword evidence="2 9" id="KW-0004">4Fe-4S</keyword>
<feature type="binding site" evidence="9">
    <location>
        <position position="189"/>
    </location>
    <ligand>
        <name>[4Fe-4S] cluster</name>
        <dbReference type="ChEBI" id="CHEBI:49883"/>
    </ligand>
</feature>
<feature type="binding site" evidence="9">
    <location>
        <position position="217"/>
    </location>
    <ligand>
        <name>(2E)-4-hydroxy-3-methylbut-2-enyl diphosphate</name>
        <dbReference type="ChEBI" id="CHEBI:128753"/>
    </ligand>
</feature>
<evidence type="ECO:0000256" key="2">
    <source>
        <dbReference type="ARBA" id="ARBA00022485"/>
    </source>
</evidence>
<organism evidence="11 12">
    <name type="scientific">Desulfosarcina alkanivorans</name>
    <dbReference type="NCBI Taxonomy" id="571177"/>
    <lineage>
        <taxon>Bacteria</taxon>
        <taxon>Pseudomonadati</taxon>
        <taxon>Thermodesulfobacteriota</taxon>
        <taxon>Desulfobacteria</taxon>
        <taxon>Desulfobacterales</taxon>
        <taxon>Desulfosarcinaceae</taxon>
        <taxon>Desulfosarcina</taxon>
    </lineage>
</organism>
<feature type="binding site" evidence="9">
    <location>
        <position position="95"/>
    </location>
    <ligand>
        <name>[4Fe-4S] cluster</name>
        <dbReference type="ChEBI" id="CHEBI:49883"/>
    </ligand>
</feature>
<feature type="binding site" evidence="9">
    <location>
        <position position="263"/>
    </location>
    <ligand>
        <name>isopentenyl diphosphate</name>
        <dbReference type="ChEBI" id="CHEBI:128769"/>
    </ligand>
</feature>
<feature type="binding site" evidence="9">
    <location>
        <position position="41"/>
    </location>
    <ligand>
        <name>isopentenyl diphosphate</name>
        <dbReference type="ChEBI" id="CHEBI:128769"/>
    </ligand>
</feature>
<feature type="binding site" evidence="9">
    <location>
        <position position="217"/>
    </location>
    <ligand>
        <name>isopentenyl diphosphate</name>
        <dbReference type="ChEBI" id="CHEBI:128769"/>
    </ligand>
</feature>
<dbReference type="RefSeq" id="WP_155319146.1">
    <property type="nucleotide sequence ID" value="NZ_AP021874.1"/>
</dbReference>
<dbReference type="UniPathway" id="UPA00059">
    <property type="reaction ID" value="UER00105"/>
</dbReference>
<keyword evidence="4 9" id="KW-0479">Metal-binding</keyword>
<dbReference type="KEGG" id="dalk:DSCA_52110"/>
<comment type="pathway">
    <text evidence="9">Isoprenoid biosynthesis; isopentenyl diphosphate biosynthesis via DXP pathway; isopentenyl diphosphate from 1-deoxy-D-xylulose 5-phosphate: step 6/6.</text>
</comment>
<dbReference type="Gene3D" id="3.40.1010.20">
    <property type="entry name" value="4-hydroxy-3-methylbut-2-enyl diphosphate reductase, catalytic domain"/>
    <property type="match status" value="2"/>
</dbReference>
<feature type="binding site" evidence="9">
    <location>
        <position position="263"/>
    </location>
    <ligand>
        <name>dimethylallyl diphosphate</name>
        <dbReference type="ChEBI" id="CHEBI:57623"/>
    </ligand>
</feature>
<dbReference type="Pfam" id="PF02401">
    <property type="entry name" value="LYTB"/>
    <property type="match status" value="1"/>
</dbReference>
<dbReference type="InterPro" id="IPR003451">
    <property type="entry name" value="LytB/IspH"/>
</dbReference>
<keyword evidence="5 10" id="KW-1133">Transmembrane helix</keyword>
<dbReference type="Pfam" id="PF01040">
    <property type="entry name" value="UbiA"/>
    <property type="match status" value="1"/>
</dbReference>
<dbReference type="InterPro" id="IPR000537">
    <property type="entry name" value="UbiA_prenyltransferase"/>
</dbReference>
<dbReference type="PANTHER" id="PTHR30426">
    <property type="entry name" value="4-HYDROXY-3-METHYLBUT-2-ENYL DIPHOSPHATE REDUCTASE"/>
    <property type="match status" value="1"/>
</dbReference>
<evidence type="ECO:0000256" key="3">
    <source>
        <dbReference type="ARBA" id="ARBA00022692"/>
    </source>
</evidence>
<dbReference type="AlphaFoldDB" id="A0A5K7YW24"/>
<accession>A0A5K7YW24</accession>
<feature type="binding site" evidence="9">
    <location>
        <position position="73"/>
    </location>
    <ligand>
        <name>isopentenyl diphosphate</name>
        <dbReference type="ChEBI" id="CHEBI:128769"/>
    </ligand>
</feature>
<dbReference type="CDD" id="cd13944">
    <property type="entry name" value="lytB_ispH"/>
    <property type="match status" value="1"/>
</dbReference>
<dbReference type="UniPathway" id="UPA00056">
    <property type="reaction ID" value="UER00097"/>
</dbReference>
<evidence type="ECO:0000256" key="5">
    <source>
        <dbReference type="ARBA" id="ARBA00022989"/>
    </source>
</evidence>
<keyword evidence="6 9" id="KW-0408">Iron</keyword>
<feature type="binding site" evidence="9">
    <location>
        <position position="123"/>
    </location>
    <ligand>
        <name>dimethylallyl diphosphate</name>
        <dbReference type="ChEBI" id="CHEBI:57623"/>
    </ligand>
</feature>
<evidence type="ECO:0000256" key="9">
    <source>
        <dbReference type="HAMAP-Rule" id="MF_00191"/>
    </source>
</evidence>
<gene>
    <name evidence="9" type="primary">ispH</name>
    <name evidence="11" type="ORF">DSCA_52110</name>
</gene>
<dbReference type="PANTHER" id="PTHR30426:SF0">
    <property type="entry name" value="4-HYDROXY-3-METHYLBUT-2-ENYL DIPHOSPHATE REDUCTASE"/>
    <property type="match status" value="1"/>
</dbReference>
<evidence type="ECO:0000313" key="12">
    <source>
        <dbReference type="Proteomes" id="UP000427906"/>
    </source>
</evidence>
<dbReference type="Proteomes" id="UP000427906">
    <property type="component" value="Chromosome"/>
</dbReference>
<comment type="function">
    <text evidence="9">Catalyzes the conversion of 1-hydroxy-2-methyl-2-(E)-butenyl 4-diphosphate (HMBPP) into a mixture of isopentenyl diphosphate (IPP) and dimethylallyl diphosphate (DMAPP). Acts in the terminal step of the DOXP/MEP pathway for isoprenoid precursor biosynthesis.</text>
</comment>
<feature type="transmembrane region" description="Helical" evidence="10">
    <location>
        <begin position="365"/>
        <end position="384"/>
    </location>
</feature>
<feature type="transmembrane region" description="Helical" evidence="10">
    <location>
        <begin position="429"/>
        <end position="447"/>
    </location>
</feature>
<evidence type="ECO:0000256" key="7">
    <source>
        <dbReference type="ARBA" id="ARBA00023014"/>
    </source>
</evidence>
<feature type="binding site" evidence="9">
    <location>
        <position position="161"/>
    </location>
    <ligand>
        <name>(2E)-4-hydroxy-3-methylbut-2-enyl diphosphate</name>
        <dbReference type="ChEBI" id="CHEBI:128753"/>
    </ligand>
</feature>
<name>A0A5K7YW24_9BACT</name>
<feature type="binding site" evidence="9">
    <location>
        <position position="41"/>
    </location>
    <ligand>
        <name>(2E)-4-hydroxy-3-methylbut-2-enyl diphosphate</name>
        <dbReference type="ChEBI" id="CHEBI:128753"/>
    </ligand>
</feature>
<keyword evidence="9" id="KW-0560">Oxidoreductase</keyword>
<keyword evidence="3 10" id="KW-0812">Transmembrane</keyword>
<feature type="transmembrane region" description="Helical" evidence="10">
    <location>
        <begin position="299"/>
        <end position="320"/>
    </location>
</feature>
<dbReference type="GO" id="GO:0050992">
    <property type="term" value="P:dimethylallyl diphosphate biosynthetic process"/>
    <property type="evidence" value="ECO:0007669"/>
    <property type="project" value="UniProtKB-UniRule"/>
</dbReference>
<keyword evidence="8 10" id="KW-0472">Membrane</keyword>
<feature type="active site" description="Proton donor" evidence="9">
    <location>
        <position position="125"/>
    </location>
</feature>
<feature type="transmembrane region" description="Helical" evidence="10">
    <location>
        <begin position="326"/>
        <end position="345"/>
    </location>
</feature>
<dbReference type="GO" id="GO:0016020">
    <property type="term" value="C:membrane"/>
    <property type="evidence" value="ECO:0007669"/>
    <property type="project" value="UniProtKB-SubCell"/>
</dbReference>
<comment type="similarity">
    <text evidence="9">Belongs to the IspH family.</text>
</comment>
<sequence>MKIEIAKTAGFCMGVRRAVEMALDAPAKHADPIYTYGPLIHNPQVLALFAEKGITVLEEIPEQGSGTVLVRAHGVPPRDKQQLKDAGFRVVDATCPRVIRVQTIIRVHARKGFATIIVGDRDHPEVVGLVGYAGAEGFVVSSMAELEDLPVFDQAIIVAQTTQNMQFYEQVKAWAARRFPHYKTFDTICDSTEKRQDEVKQLSDRVDAIVVVGGRQSGNTQRLAEIAAESGKPAYHVETESELEACCLDPDRIGRVGITAGASTPNWIIKRVYRELERLPARKQAGVVRLFYRLIQTLLLTNVYVAIGAGCLCFACTRLLGIAPAGAPVAVAMLYVLSMHLLNHLTGMAEDQYNDPERARFYERYRFLLSLLAIAAGGLGIISASAMGRAAFAILLVMSLLGLSYNLYLIPVRPGMKFRRIKDIPGSKTILIAAAWGVAAALLPGITSKGSLTLSVLMVFAWATILVFARTAFFDLLDVQGDRIMGKETLPILLGDRKTFVLLKGILAGCMVLSAALAAVGLVSGLGFLLTLCPAAMLALIGAYEKGHMLPGMRLEFLVESLFLLSGVLTLLWMLVAAS</sequence>
<comment type="pathway">
    <text evidence="9">Isoprenoid biosynthesis; dimethylallyl diphosphate biosynthesis; dimethylallyl diphosphate from (2E)-4-hydroxy-3-methylbutenyl diphosphate: step 1/1.</text>
</comment>
<feature type="binding site" evidence="9">
    <location>
        <position position="12"/>
    </location>
    <ligand>
        <name>[4Fe-4S] cluster</name>
        <dbReference type="ChEBI" id="CHEBI:49883"/>
    </ligand>
</feature>
<feature type="binding site" evidence="9">
    <location>
        <position position="217"/>
    </location>
    <ligand>
        <name>dimethylallyl diphosphate</name>
        <dbReference type="ChEBI" id="CHEBI:57623"/>
    </ligand>
</feature>
<dbReference type="CDD" id="cd13967">
    <property type="entry name" value="PT_UbiA_5"/>
    <property type="match status" value="1"/>
</dbReference>
<feature type="binding site" evidence="9">
    <location>
        <position position="41"/>
    </location>
    <ligand>
        <name>dimethylallyl diphosphate</name>
        <dbReference type="ChEBI" id="CHEBI:57623"/>
    </ligand>
</feature>
<comment type="caution">
    <text evidence="9">Lacks conserved residue(s) required for the propagation of feature annotation.</text>
</comment>
<feature type="transmembrane region" description="Helical" evidence="10">
    <location>
        <begin position="557"/>
        <end position="576"/>
    </location>
</feature>
<proteinExistence type="inferred from homology"/>
<dbReference type="GO" id="GO:0046872">
    <property type="term" value="F:metal ion binding"/>
    <property type="evidence" value="ECO:0007669"/>
    <property type="project" value="UniProtKB-KW"/>
</dbReference>
<reference evidence="11 12" key="1">
    <citation type="submission" date="2019-11" db="EMBL/GenBank/DDBJ databases">
        <title>Comparative genomics of hydrocarbon-degrading Desulfosarcina strains.</title>
        <authorList>
            <person name="Watanabe M."/>
            <person name="Kojima H."/>
            <person name="Fukui M."/>
        </authorList>
    </citation>
    <scope>NUCLEOTIDE SEQUENCE [LARGE SCALE GENOMIC DNA]</scope>
    <source>
        <strain evidence="11 12">PL12</strain>
    </source>
</reference>
<dbReference type="GO" id="GO:0016114">
    <property type="term" value="P:terpenoid biosynthetic process"/>
    <property type="evidence" value="ECO:0007669"/>
    <property type="project" value="UniProtKB-UniRule"/>
</dbReference>
<comment type="cofactor">
    <cofactor evidence="9">
        <name>[4Fe-4S] cluster</name>
        <dbReference type="ChEBI" id="CHEBI:49883"/>
    </cofactor>
    <text evidence="9">Binds 1 [4Fe-4S] cluster per subunit.</text>
</comment>
<feature type="transmembrane region" description="Helical" evidence="10">
    <location>
        <begin position="526"/>
        <end position="545"/>
    </location>
</feature>
<feature type="binding site" evidence="9">
    <location>
        <position position="219"/>
    </location>
    <ligand>
        <name>dimethylallyl diphosphate</name>
        <dbReference type="ChEBI" id="CHEBI:57623"/>
    </ligand>
</feature>
<keyword evidence="12" id="KW-1185">Reference proteome</keyword>
<evidence type="ECO:0000313" key="11">
    <source>
        <dbReference type="EMBL" id="BBO71281.1"/>
    </source>
</evidence>
<dbReference type="EC" id="1.17.7.4" evidence="9"/>
<evidence type="ECO:0000256" key="4">
    <source>
        <dbReference type="ARBA" id="ARBA00022723"/>
    </source>
</evidence>
<evidence type="ECO:0000256" key="1">
    <source>
        <dbReference type="ARBA" id="ARBA00004141"/>
    </source>
</evidence>
<comment type="catalytic activity">
    <reaction evidence="9">
        <text>dimethylallyl diphosphate + 2 oxidized [2Fe-2S]-[ferredoxin] + H2O = (2E)-4-hydroxy-3-methylbut-2-enyl diphosphate + 2 reduced [2Fe-2S]-[ferredoxin] + 2 H(+)</text>
        <dbReference type="Rhea" id="RHEA:24825"/>
        <dbReference type="Rhea" id="RHEA-COMP:10000"/>
        <dbReference type="Rhea" id="RHEA-COMP:10001"/>
        <dbReference type="ChEBI" id="CHEBI:15377"/>
        <dbReference type="ChEBI" id="CHEBI:15378"/>
        <dbReference type="ChEBI" id="CHEBI:33737"/>
        <dbReference type="ChEBI" id="CHEBI:33738"/>
        <dbReference type="ChEBI" id="CHEBI:57623"/>
        <dbReference type="ChEBI" id="CHEBI:128753"/>
        <dbReference type="EC" id="1.17.7.4"/>
    </reaction>
</comment>
<dbReference type="Gene3D" id="3.40.50.11270">
    <property type="match status" value="1"/>
</dbReference>
<dbReference type="HAMAP" id="MF_00191">
    <property type="entry name" value="IspH"/>
    <property type="match status" value="1"/>
</dbReference>
<protein>
    <recommendedName>
        <fullName evidence="9">4-hydroxy-3-methylbut-2-enyl diphosphate reductase</fullName>
        <shortName evidence="9">HMBPP reductase</shortName>
        <ecNumber evidence="9">1.17.7.4</ecNumber>
    </recommendedName>
</protein>
<dbReference type="GO" id="GO:0016765">
    <property type="term" value="F:transferase activity, transferring alkyl or aryl (other than methyl) groups"/>
    <property type="evidence" value="ECO:0007669"/>
    <property type="project" value="InterPro"/>
</dbReference>
<comment type="subcellular location">
    <subcellularLocation>
        <location evidence="1">Membrane</location>
        <topology evidence="1">Multi-pass membrane protein</topology>
    </subcellularLocation>
</comment>
<dbReference type="OrthoDB" id="9804068at2"/>